<sequence length="51" mass="5665">MSFLKGAAHLLLIWFAIVAVLTGTAFLMVTFDLMRDVTRDIQPAHYNKGAV</sequence>
<evidence type="ECO:0000256" key="1">
    <source>
        <dbReference type="SAM" id="Phobius"/>
    </source>
</evidence>
<proteinExistence type="predicted"/>
<name>A0ABU8IMM7_9BURK</name>
<dbReference type="RefSeq" id="WP_336597198.1">
    <property type="nucleotide sequence ID" value="NZ_JACFYJ010000006.1"/>
</dbReference>
<reference evidence="2 3" key="1">
    <citation type="journal article" date="2022" name="Arch. Microbiol.">
        <title>Paraburkholderia bengalensis sp. nov. isolated from roots of Oryza sativa, IR64.</title>
        <authorList>
            <person name="Nag P."/>
            <person name="Mondal N."/>
            <person name="Sarkar J."/>
            <person name="Das S."/>
        </authorList>
    </citation>
    <scope>NUCLEOTIDE SEQUENCE [LARGE SCALE GENOMIC DNA]</scope>
    <source>
        <strain evidence="2 3">IR64_4_BI</strain>
    </source>
</reference>
<keyword evidence="3" id="KW-1185">Reference proteome</keyword>
<keyword evidence="1" id="KW-0812">Transmembrane</keyword>
<keyword evidence="1" id="KW-1133">Transmembrane helix</keyword>
<feature type="transmembrane region" description="Helical" evidence="1">
    <location>
        <begin position="6"/>
        <end position="29"/>
    </location>
</feature>
<keyword evidence="1" id="KW-0472">Membrane</keyword>
<comment type="caution">
    <text evidence="2">The sequence shown here is derived from an EMBL/GenBank/DDBJ whole genome shotgun (WGS) entry which is preliminary data.</text>
</comment>
<evidence type="ECO:0000313" key="3">
    <source>
        <dbReference type="Proteomes" id="UP001386437"/>
    </source>
</evidence>
<protein>
    <submittedName>
        <fullName evidence="2">Uncharacterized protein</fullName>
    </submittedName>
</protein>
<dbReference type="EMBL" id="JACFYJ010000006">
    <property type="protein sequence ID" value="MEI5996796.1"/>
    <property type="molecule type" value="Genomic_DNA"/>
</dbReference>
<accession>A0ABU8IMM7</accession>
<dbReference type="Proteomes" id="UP001386437">
    <property type="component" value="Unassembled WGS sequence"/>
</dbReference>
<organism evidence="2 3">
    <name type="scientific">Paraburkholderia bengalensis</name>
    <dbReference type="NCBI Taxonomy" id="2747562"/>
    <lineage>
        <taxon>Bacteria</taxon>
        <taxon>Pseudomonadati</taxon>
        <taxon>Pseudomonadota</taxon>
        <taxon>Betaproteobacteria</taxon>
        <taxon>Burkholderiales</taxon>
        <taxon>Burkholderiaceae</taxon>
        <taxon>Paraburkholderia</taxon>
    </lineage>
</organism>
<evidence type="ECO:0000313" key="2">
    <source>
        <dbReference type="EMBL" id="MEI5996796.1"/>
    </source>
</evidence>
<gene>
    <name evidence="2" type="ORF">H3V53_06160</name>
</gene>